<feature type="binding site" evidence="13">
    <location>
        <position position="380"/>
    </location>
    <ligand>
        <name>pyridoxal 5'-phosphate</name>
        <dbReference type="ChEBI" id="CHEBI:597326"/>
    </ligand>
</feature>
<dbReference type="Proteomes" id="UP000001037">
    <property type="component" value="Chromosome"/>
</dbReference>
<name>G0EC83_PYRF1</name>
<comment type="pathway">
    <text evidence="2 12">Amino-acid biosynthesis; L-threonine biosynthesis; L-threonine from L-aspartate: step 5/5.</text>
</comment>
<dbReference type="eggNOG" id="arCOG01434">
    <property type="taxonomic scope" value="Archaea"/>
</dbReference>
<dbReference type="GO" id="GO:0004795">
    <property type="term" value="F:threonine synthase activity"/>
    <property type="evidence" value="ECO:0007669"/>
    <property type="project" value="UniProtKB-UniRule"/>
</dbReference>
<comment type="catalytic activity">
    <reaction evidence="10 12">
        <text>O-phospho-L-homoserine + H2O = L-threonine + phosphate</text>
        <dbReference type="Rhea" id="RHEA:10840"/>
        <dbReference type="ChEBI" id="CHEBI:15377"/>
        <dbReference type="ChEBI" id="CHEBI:43474"/>
        <dbReference type="ChEBI" id="CHEBI:57590"/>
        <dbReference type="ChEBI" id="CHEBI:57926"/>
        <dbReference type="EC" id="4.2.3.1"/>
    </reaction>
</comment>
<dbReference type="InterPro" id="IPR000634">
    <property type="entry name" value="Ser/Thr_deHydtase_PyrdxlP-BS"/>
</dbReference>
<proteinExistence type="inferred from homology"/>
<dbReference type="GO" id="GO:0004794">
    <property type="term" value="F:threonine deaminase activity"/>
    <property type="evidence" value="ECO:0007669"/>
    <property type="project" value="TreeGrafter"/>
</dbReference>
<keyword evidence="6 12" id="KW-0028">Amino-acid biosynthesis</keyword>
<dbReference type="SUPFAM" id="SSF53686">
    <property type="entry name" value="Tryptophan synthase beta subunit-like PLP-dependent enzymes"/>
    <property type="match status" value="1"/>
</dbReference>
<dbReference type="GO" id="GO:0030170">
    <property type="term" value="F:pyridoxal phosphate binding"/>
    <property type="evidence" value="ECO:0007669"/>
    <property type="project" value="InterPro"/>
</dbReference>
<evidence type="ECO:0000256" key="4">
    <source>
        <dbReference type="ARBA" id="ARBA00013028"/>
    </source>
</evidence>
<organism evidence="16 17">
    <name type="scientific">Pyrolobus fumarii (strain DSM 11204 / 1A)</name>
    <dbReference type="NCBI Taxonomy" id="694429"/>
    <lineage>
        <taxon>Archaea</taxon>
        <taxon>Thermoproteota</taxon>
        <taxon>Thermoprotei</taxon>
        <taxon>Desulfurococcales</taxon>
        <taxon>Pyrodictiaceae</taxon>
        <taxon>Pyrolobus</taxon>
    </lineage>
</organism>
<evidence type="ECO:0000256" key="5">
    <source>
        <dbReference type="ARBA" id="ARBA00018679"/>
    </source>
</evidence>
<dbReference type="GO" id="GO:0006565">
    <property type="term" value="P:L-serine catabolic process"/>
    <property type="evidence" value="ECO:0007669"/>
    <property type="project" value="TreeGrafter"/>
</dbReference>
<dbReference type="InterPro" id="IPR036052">
    <property type="entry name" value="TrpB-like_PALP_sf"/>
</dbReference>
<dbReference type="InterPro" id="IPR004450">
    <property type="entry name" value="Thr_synthase-like"/>
</dbReference>
<dbReference type="GO" id="GO:0009097">
    <property type="term" value="P:isoleucine biosynthetic process"/>
    <property type="evidence" value="ECO:0007669"/>
    <property type="project" value="TreeGrafter"/>
</dbReference>
<dbReference type="EMBL" id="CP002838">
    <property type="protein sequence ID" value="AEM39453.1"/>
    <property type="molecule type" value="Genomic_DNA"/>
</dbReference>
<dbReference type="NCBIfam" id="TIGR00260">
    <property type="entry name" value="thrC"/>
    <property type="match status" value="1"/>
</dbReference>
<dbReference type="STRING" id="694429.Pyrfu_1596"/>
<evidence type="ECO:0000259" key="15">
    <source>
        <dbReference type="Pfam" id="PF00291"/>
    </source>
</evidence>
<dbReference type="PANTHER" id="PTHR48078:SF6">
    <property type="entry name" value="L-THREONINE DEHYDRATASE CATABOLIC TDCB"/>
    <property type="match status" value="1"/>
</dbReference>
<dbReference type="KEGG" id="pfm:Pyrfu_1596"/>
<dbReference type="CDD" id="cd01563">
    <property type="entry name" value="Thr-synth_1"/>
    <property type="match status" value="1"/>
</dbReference>
<keyword evidence="8 12" id="KW-0663">Pyridoxal phosphate</keyword>
<dbReference type="GO" id="GO:0009088">
    <property type="term" value="P:threonine biosynthetic process"/>
    <property type="evidence" value="ECO:0007669"/>
    <property type="project" value="UniProtKB-UniRule"/>
</dbReference>
<evidence type="ECO:0000313" key="16">
    <source>
        <dbReference type="EMBL" id="AEM39453.1"/>
    </source>
</evidence>
<dbReference type="AlphaFoldDB" id="G0EC83"/>
<dbReference type="GO" id="GO:0006567">
    <property type="term" value="P:L-threonine catabolic process"/>
    <property type="evidence" value="ECO:0007669"/>
    <property type="project" value="TreeGrafter"/>
</dbReference>
<dbReference type="PIRSF" id="PIRSF038945">
    <property type="entry name" value="Thr_synthase"/>
    <property type="match status" value="1"/>
</dbReference>
<keyword evidence="17" id="KW-1185">Reference proteome</keyword>
<evidence type="ECO:0000256" key="8">
    <source>
        <dbReference type="ARBA" id="ARBA00022898"/>
    </source>
</evidence>
<gene>
    <name evidence="16" type="ordered locus">Pyrfu_1596</name>
</gene>
<dbReference type="PROSITE" id="PS00165">
    <property type="entry name" value="DEHYDRATASE_SER_THR"/>
    <property type="match status" value="1"/>
</dbReference>
<dbReference type="FunFam" id="3.40.50.1100:FF:000014">
    <property type="entry name" value="Threonine synthase"/>
    <property type="match status" value="1"/>
</dbReference>
<dbReference type="EC" id="4.2.3.1" evidence="4 11"/>
<dbReference type="GO" id="GO:0003941">
    <property type="term" value="F:L-serine ammonia-lyase activity"/>
    <property type="evidence" value="ECO:0007669"/>
    <property type="project" value="TreeGrafter"/>
</dbReference>
<reference evidence="16 17" key="1">
    <citation type="journal article" date="2011" name="Stand. Genomic Sci.">
        <title>Complete genome sequence of the hyperthermophilic chemolithoautotroph Pyrolobus fumarii type strain (1A).</title>
        <authorList>
            <person name="Anderson I."/>
            <person name="Goker M."/>
            <person name="Nolan M."/>
            <person name="Lucas S."/>
            <person name="Hammon N."/>
            <person name="Deshpande S."/>
            <person name="Cheng J.F."/>
            <person name="Tapia R."/>
            <person name="Han C."/>
            <person name="Goodwin L."/>
            <person name="Pitluck S."/>
            <person name="Huntemann M."/>
            <person name="Liolios K."/>
            <person name="Ivanova N."/>
            <person name="Pagani I."/>
            <person name="Mavromatis K."/>
            <person name="Ovchinikova G."/>
            <person name="Pati A."/>
            <person name="Chen A."/>
            <person name="Palaniappan K."/>
            <person name="Land M."/>
            <person name="Hauser L."/>
            <person name="Brambilla E.M."/>
            <person name="Huber H."/>
            <person name="Yasawong M."/>
            <person name="Rohde M."/>
            <person name="Spring S."/>
            <person name="Abt B."/>
            <person name="Sikorski J."/>
            <person name="Wirth R."/>
            <person name="Detter J.C."/>
            <person name="Woyke T."/>
            <person name="Bristow J."/>
            <person name="Eisen J.A."/>
            <person name="Markowitz V."/>
            <person name="Hugenholtz P."/>
            <person name="Kyrpides N.C."/>
            <person name="Klenk H.P."/>
            <person name="Lapidus A."/>
        </authorList>
    </citation>
    <scope>NUCLEOTIDE SEQUENCE [LARGE SCALE GENOMIC DNA]</scope>
    <source>
        <strain evidence="17">DSM 11204 / 1A</strain>
    </source>
</reference>
<dbReference type="InterPro" id="IPR026260">
    <property type="entry name" value="Thr_Synthase_bac/arc"/>
</dbReference>
<evidence type="ECO:0000313" key="17">
    <source>
        <dbReference type="Proteomes" id="UP000001037"/>
    </source>
</evidence>
<evidence type="ECO:0000256" key="3">
    <source>
        <dbReference type="ARBA" id="ARBA00005517"/>
    </source>
</evidence>
<comment type="cofactor">
    <cofactor evidence="1 12 13">
        <name>pyridoxal 5'-phosphate</name>
        <dbReference type="ChEBI" id="CHEBI:597326"/>
    </cofactor>
</comment>
<evidence type="ECO:0000256" key="10">
    <source>
        <dbReference type="ARBA" id="ARBA00049144"/>
    </source>
</evidence>
<evidence type="ECO:0000256" key="1">
    <source>
        <dbReference type="ARBA" id="ARBA00001933"/>
    </source>
</evidence>
<accession>G0EC83</accession>
<comment type="function">
    <text evidence="12">Catalyzes the gamma-elimination of phosphate from L-phosphohomoserine and the beta-addition of water to produce L-threonine.</text>
</comment>
<evidence type="ECO:0000256" key="14">
    <source>
        <dbReference type="PIRSR" id="PIRSR038945-2"/>
    </source>
</evidence>
<dbReference type="Pfam" id="PF00291">
    <property type="entry name" value="PALP"/>
    <property type="match status" value="1"/>
</dbReference>
<dbReference type="Gene3D" id="3.40.50.1100">
    <property type="match status" value="2"/>
</dbReference>
<dbReference type="InParanoid" id="G0EC83"/>
<keyword evidence="7 12" id="KW-0791">Threonine biosynthesis</keyword>
<dbReference type="InterPro" id="IPR050147">
    <property type="entry name" value="Ser/Thr_Dehydratase"/>
</dbReference>
<protein>
    <recommendedName>
        <fullName evidence="5 11">Threonine synthase</fullName>
        <ecNumber evidence="4 11">4.2.3.1</ecNumber>
    </recommendedName>
</protein>
<feature type="domain" description="Tryptophan synthase beta chain-like PALP" evidence="15">
    <location>
        <begin position="72"/>
        <end position="381"/>
    </location>
</feature>
<dbReference type="HOGENOM" id="CLU_028142_4_1_2"/>
<keyword evidence="9 12" id="KW-0456">Lyase</keyword>
<evidence type="ECO:0000256" key="12">
    <source>
        <dbReference type="PIRNR" id="PIRNR038945"/>
    </source>
</evidence>
<feature type="binding site" evidence="13">
    <location>
        <begin position="242"/>
        <end position="246"/>
    </location>
    <ligand>
        <name>pyridoxal 5'-phosphate</name>
        <dbReference type="ChEBI" id="CHEBI:597326"/>
    </ligand>
</feature>
<evidence type="ECO:0000256" key="9">
    <source>
        <dbReference type="ARBA" id="ARBA00023239"/>
    </source>
</evidence>
<evidence type="ECO:0000256" key="2">
    <source>
        <dbReference type="ARBA" id="ARBA00004979"/>
    </source>
</evidence>
<feature type="modified residue" description="N6-(pyridoxal phosphate)lysine" evidence="14">
    <location>
        <position position="115"/>
    </location>
</feature>
<sequence>MALWMFRRGVVLRCVNCGEIYEPDPFLFKCRKCGSLLEVLVPVEGVSWSSFRGRGVWRYRPLLPVSDDVKPVTMGEGGTPLIRCENIEAWLRDRYGVAPRVYVKFEGANPTGSFKDRGMTVIASIARSLRVKLVAAASTGNTASSAAAYTARAGLKMVLVLPKGKVAKGKLGQSILYGATIIEVDGSFDDAMKAVQDAVEASKGGIYPFNSFNPWRLEGQKTIAFEIAEEIGVPDFVIVPVGNGGNISAIWKGFNELHKAGLIDKLPRMVGVQAEGAAPLATAFEKGLDKPLFVDKPETVATAIRIGRPVNWMKALRAVKESGGLFTKVSDDEILSAMRMLASMEGVGAEPAGASSLAGLLKLVEDGTIGNNDTVVLVATGHALKDPDAMLRASTKMLHASSSSEAAKLLLEMAEKS</sequence>
<evidence type="ECO:0000256" key="11">
    <source>
        <dbReference type="NCBIfam" id="TIGR00260"/>
    </source>
</evidence>
<dbReference type="PANTHER" id="PTHR48078">
    <property type="entry name" value="THREONINE DEHYDRATASE, MITOCHONDRIAL-RELATED"/>
    <property type="match status" value="1"/>
</dbReference>
<evidence type="ECO:0000256" key="7">
    <source>
        <dbReference type="ARBA" id="ARBA00022697"/>
    </source>
</evidence>
<dbReference type="UniPathway" id="UPA00050">
    <property type="reaction ID" value="UER00065"/>
</dbReference>
<dbReference type="FunCoup" id="G0EC83">
    <property type="interactions" value="86"/>
</dbReference>
<comment type="similarity">
    <text evidence="3 12">Belongs to the threonine synthase family.</text>
</comment>
<evidence type="ECO:0000256" key="13">
    <source>
        <dbReference type="PIRSR" id="PIRSR038945-1"/>
    </source>
</evidence>
<dbReference type="InterPro" id="IPR001926">
    <property type="entry name" value="TrpB-like_PALP"/>
</dbReference>
<feature type="binding site" evidence="13">
    <location>
        <position position="141"/>
    </location>
    <ligand>
        <name>pyridoxal 5'-phosphate</name>
        <dbReference type="ChEBI" id="CHEBI:597326"/>
    </ligand>
</feature>
<evidence type="ECO:0000256" key="6">
    <source>
        <dbReference type="ARBA" id="ARBA00022605"/>
    </source>
</evidence>